<reference evidence="3" key="1">
    <citation type="submission" date="2015-04" db="EMBL/GenBank/DDBJ databases">
        <title>The genome sequence of the plant pathogenic Rhizarian Plasmodiophora brassicae reveals insights in its biotrophic life cycle and the origin of chitin synthesis.</title>
        <authorList>
            <person name="Schwelm A."/>
            <person name="Fogelqvist J."/>
            <person name="Knaust A."/>
            <person name="Julke S."/>
            <person name="Lilja T."/>
            <person name="Dhandapani V."/>
            <person name="Bonilla-Rosso G."/>
            <person name="Karlsson M."/>
            <person name="Shevchenko A."/>
            <person name="Choi S.R."/>
            <person name="Kim H.G."/>
            <person name="Park J.Y."/>
            <person name="Lim Y.P."/>
            <person name="Ludwig-Muller J."/>
            <person name="Dixelius C."/>
        </authorList>
    </citation>
    <scope>NUCLEOTIDE SEQUENCE</scope>
    <source>
        <tissue evidence="3">Potato root galls</tissue>
    </source>
</reference>
<feature type="domain" description="DNA/pantothenate metabolism flavoprotein C-terminal" evidence="2">
    <location>
        <begin position="25"/>
        <end position="68"/>
    </location>
</feature>
<dbReference type="EMBL" id="HACM01009765">
    <property type="protein sequence ID" value="CRZ10207.1"/>
    <property type="molecule type" value="Transcribed_RNA"/>
</dbReference>
<dbReference type="GO" id="GO:0003824">
    <property type="term" value="F:catalytic activity"/>
    <property type="evidence" value="ECO:0007669"/>
    <property type="project" value="UniProtKB-ARBA"/>
</dbReference>
<protein>
    <recommendedName>
        <fullName evidence="2">DNA/pantothenate metabolism flavoprotein C-terminal domain-containing protein</fullName>
    </recommendedName>
</protein>
<organism evidence="3">
    <name type="scientific">Spongospora subterranea</name>
    <dbReference type="NCBI Taxonomy" id="70186"/>
    <lineage>
        <taxon>Eukaryota</taxon>
        <taxon>Sar</taxon>
        <taxon>Rhizaria</taxon>
        <taxon>Endomyxa</taxon>
        <taxon>Phytomyxea</taxon>
        <taxon>Plasmodiophorida</taxon>
        <taxon>Plasmodiophoridae</taxon>
        <taxon>Spongospora</taxon>
    </lineage>
</organism>
<feature type="domain" description="DNA/pantothenate metabolism flavoprotein C-terminal" evidence="2">
    <location>
        <begin position="153"/>
        <end position="246"/>
    </location>
</feature>
<sequence length="289" mass="32466">MLGHIVDENLSMFIADYASQGYRLALVTSGGTRVPIERNTVRFIDNVSTGYRGASLAQFFAESGQYAVIFLSRTGSCQPWTCQLPFLDQCNLLDKLSESQQSSLSLLESERPIFQKTIQNYNRFKKRLIRVSFTTVDEYLHMLELICTSLRFYGAKACIVAAAAVSDYVVDPDTMAEHKIQSSSQPLTLVLKPCRKVLSCVKQTWAPSSCLISFKLETDANLLGPKAKAALTKCKSDVVVGNLLDSYRRRVHIFTPTANEVVECDEVEKYLTQRLILLHEDFIKRSTPV</sequence>
<proteinExistence type="inferred from homology"/>
<name>A0A0H5R923_9EUKA</name>
<accession>A0A0H5R923</accession>
<evidence type="ECO:0000259" key="2">
    <source>
        <dbReference type="Pfam" id="PF04127"/>
    </source>
</evidence>
<dbReference type="AlphaFoldDB" id="A0A0H5R923"/>
<dbReference type="Pfam" id="PF04127">
    <property type="entry name" value="DFP"/>
    <property type="match status" value="2"/>
</dbReference>
<dbReference type="InterPro" id="IPR035929">
    <property type="entry name" value="CoaB-like_sf"/>
</dbReference>
<dbReference type="PANTHER" id="PTHR12290">
    <property type="entry name" value="CORNICHON-RELATED"/>
    <property type="match status" value="1"/>
</dbReference>
<dbReference type="GO" id="GO:0015937">
    <property type="term" value="P:coenzyme A biosynthetic process"/>
    <property type="evidence" value="ECO:0007669"/>
    <property type="project" value="UniProtKB-ARBA"/>
</dbReference>
<dbReference type="InterPro" id="IPR007085">
    <property type="entry name" value="DNA/pantothenate-metab_flavo_C"/>
</dbReference>
<evidence type="ECO:0000256" key="1">
    <source>
        <dbReference type="ARBA" id="ARBA00005703"/>
    </source>
</evidence>
<comment type="similarity">
    <text evidence="1">Belongs to the PPC synthetase family.</text>
</comment>
<evidence type="ECO:0000313" key="3">
    <source>
        <dbReference type="EMBL" id="CRZ10207.1"/>
    </source>
</evidence>
<dbReference type="SUPFAM" id="SSF102645">
    <property type="entry name" value="CoaB-like"/>
    <property type="match status" value="1"/>
</dbReference>
<dbReference type="Gene3D" id="3.40.50.10300">
    <property type="entry name" value="CoaB-like"/>
    <property type="match status" value="1"/>
</dbReference>